<accession>A0AAD3XUU3</accession>
<dbReference type="GO" id="GO:0006888">
    <property type="term" value="P:endoplasmic reticulum to Golgi vesicle-mediated transport"/>
    <property type="evidence" value="ECO:0007669"/>
    <property type="project" value="InterPro"/>
</dbReference>
<dbReference type="GO" id="GO:0006890">
    <property type="term" value="P:retrograde vesicle-mediated transport, Golgi to endoplasmic reticulum"/>
    <property type="evidence" value="ECO:0007669"/>
    <property type="project" value="InterPro"/>
</dbReference>
<evidence type="ECO:0008006" key="3">
    <source>
        <dbReference type="Google" id="ProtNLM"/>
    </source>
</evidence>
<dbReference type="AlphaFoldDB" id="A0AAD3XUU3"/>
<dbReference type="PROSITE" id="PS51386">
    <property type="entry name" value="RINT1_TIP20"/>
    <property type="match status" value="1"/>
</dbReference>
<dbReference type="GO" id="GO:0060628">
    <property type="term" value="P:regulation of ER to Golgi vesicle-mediated transport"/>
    <property type="evidence" value="ECO:0007669"/>
    <property type="project" value="TreeGrafter"/>
</dbReference>
<dbReference type="PANTHER" id="PTHR13520:SF1">
    <property type="entry name" value="RINT1-LIKE PROTEIN MAG2"/>
    <property type="match status" value="1"/>
</dbReference>
<evidence type="ECO:0000313" key="1">
    <source>
        <dbReference type="EMBL" id="GMH17175.1"/>
    </source>
</evidence>
<dbReference type="EMBL" id="BSYO01000017">
    <property type="protein sequence ID" value="GMH17175.1"/>
    <property type="molecule type" value="Genomic_DNA"/>
</dbReference>
<organism evidence="1 2">
    <name type="scientific">Nepenthes gracilis</name>
    <name type="common">Slender pitcher plant</name>
    <dbReference type="NCBI Taxonomy" id="150966"/>
    <lineage>
        <taxon>Eukaryota</taxon>
        <taxon>Viridiplantae</taxon>
        <taxon>Streptophyta</taxon>
        <taxon>Embryophyta</taxon>
        <taxon>Tracheophyta</taxon>
        <taxon>Spermatophyta</taxon>
        <taxon>Magnoliopsida</taxon>
        <taxon>eudicotyledons</taxon>
        <taxon>Gunneridae</taxon>
        <taxon>Pentapetalae</taxon>
        <taxon>Caryophyllales</taxon>
        <taxon>Nepenthaceae</taxon>
        <taxon>Nepenthes</taxon>
    </lineage>
</organism>
<gene>
    <name evidence="1" type="ORF">Nepgr_019016</name>
</gene>
<comment type="caution">
    <text evidence="1">The sequence shown here is derived from an EMBL/GenBank/DDBJ whole genome shotgun (WGS) entry which is preliminary data.</text>
</comment>
<sequence>MAVNLPPISDLSSSVISYLNNTFYTPHDLNLSESTQLVSDLEAQCHALTHSLADLSRRLHCSLASYNSFSDRIGDDFNRINVQLDDLKSKSSFSRILDGNGGEREGLGKAEQAVAEELPALAREVARVETVRIYAETALKLDALVGDIEDAASSVLKRNLIRHPTTQISEDLRLSAINSLKLTEDILTSVAESHPQWVRLVSAVDLRADRALATLRPQVIADHRALLASFGWPPPLSTLSSSIIDATRSSEVQNPLFTMHGEIKQKYCENFLALCSLQQLQRRRKSRQLEGYKWDFAQHQPLWAVEELVNPVSLACQQHFAKWVEKPEFIFALVYKITRDYVDSMDELLQPLIDEAMLTGYSCREEWVSAMVTSLSTYLSKEIFPTYISQLCTQSTPTSPSQGRMAWLHLVDLMIVFDKRVRPLAVHSEILNLFPEDRTLQRISTLSVFSDRPDWLDLWAEIELGNALEKLEPEIEDQENWTAKTRGPVHLLGFEEYKSPAISSVFLQYVSSIIDRCQLLPTISLRSRFVRSVGAPIIQRLLDCLLTKCLEAEGLTALAGDDALIKVSCSINSARHLKSILHEWSEDVIFLEMDPKQGSQLSMSVEKENPNMGEVQGQGIGIFDAEIGKMDEFTREWVDRIITVVLRGFDAKFRDYTKGRKQWQEKVEEGLTVTQSFLTSLDYLQGKMWVLEEGLNGLDFAAVWRNSATGLDRLIFNGILMSNVKFSEDGVERFAGDMDILFGIFRPWCLRPQGFFPRVAESLKLLKMDQRQSKDLFVRGKEWMKDNGIRHLTIAEAEKVVRSRVFLN</sequence>
<proteinExistence type="predicted"/>
<dbReference type="Proteomes" id="UP001279734">
    <property type="component" value="Unassembled WGS sequence"/>
</dbReference>
<dbReference type="Pfam" id="PF04437">
    <property type="entry name" value="RINT1_TIP1"/>
    <property type="match status" value="1"/>
</dbReference>
<dbReference type="InterPro" id="IPR007528">
    <property type="entry name" value="RINT1_Tip20"/>
</dbReference>
<keyword evidence="2" id="KW-1185">Reference proteome</keyword>
<dbReference type="GO" id="GO:0070939">
    <property type="term" value="C:Dsl1/NZR complex"/>
    <property type="evidence" value="ECO:0007669"/>
    <property type="project" value="InterPro"/>
</dbReference>
<evidence type="ECO:0000313" key="2">
    <source>
        <dbReference type="Proteomes" id="UP001279734"/>
    </source>
</evidence>
<dbReference type="InterPro" id="IPR042044">
    <property type="entry name" value="EXOC6PINT-1/Sec15/Tip20_C_dom2"/>
</dbReference>
<dbReference type="Gene3D" id="1.20.58.670">
    <property type="entry name" value="Dsl1p vesicle tethering complex, Tip20p subunit, domain D"/>
    <property type="match status" value="1"/>
</dbReference>
<name>A0AAD3XUU3_NEPGR</name>
<reference evidence="1" key="1">
    <citation type="submission" date="2023-05" db="EMBL/GenBank/DDBJ databases">
        <title>Nepenthes gracilis genome sequencing.</title>
        <authorList>
            <person name="Fukushima K."/>
        </authorList>
    </citation>
    <scope>NUCLEOTIDE SEQUENCE</scope>
    <source>
        <strain evidence="1">SING2019-196</strain>
    </source>
</reference>
<dbReference type="PANTHER" id="PTHR13520">
    <property type="entry name" value="RAD50-INTERACTING PROTEIN 1 RINT-1"/>
    <property type="match status" value="1"/>
</dbReference>
<protein>
    <recommendedName>
        <fullName evidence="3">RINT1-like protein MAG2</fullName>
    </recommendedName>
</protein>